<sequence length="314" mass="36613">MTDAFYDSHCRVQAEKMNDLAVSDPKQLVALSEQRYEAQIRNVCSYICNNMERSHIVLLAGPSASGKTTTAHKFRKMLKEEFYVNSYVVSLDDFYIDQCRLPTLPDGSKDLETVYALDIDCIHQCFDQLTNTRRASLPTFDFHTASRSIITNDITLGDHEILIVEGIHALNPLITEGLDASKFFRLFISVKGEYSLNNEVVLTHEDLRFIRRCVRDYYHRDSSLERTTGMWASVRAGEKKYISPYKCYANLTIDSLILYEPCIFHHFLCPLIEQMDPKCDIYPRFERLYHILQYFAEFDRHYVSEDSLLREFID</sequence>
<name>A0A1H0A6E7_9FIRM</name>
<dbReference type="GO" id="GO:0005524">
    <property type="term" value="F:ATP binding"/>
    <property type="evidence" value="ECO:0007669"/>
    <property type="project" value="InterPro"/>
</dbReference>
<evidence type="ECO:0000313" key="2">
    <source>
        <dbReference type="EMBL" id="SDN29362.1"/>
    </source>
</evidence>
<dbReference type="Proteomes" id="UP000199182">
    <property type="component" value="Unassembled WGS sequence"/>
</dbReference>
<feature type="domain" description="Phosphoribulokinase/uridine kinase" evidence="1">
    <location>
        <begin position="57"/>
        <end position="255"/>
    </location>
</feature>
<gene>
    <name evidence="2" type="ORF">SAMN05192585_11551</name>
</gene>
<dbReference type="InterPro" id="IPR027417">
    <property type="entry name" value="P-loop_NTPase"/>
</dbReference>
<proteinExistence type="predicted"/>
<dbReference type="OrthoDB" id="9764644at2"/>
<keyword evidence="2" id="KW-0418">Kinase</keyword>
<dbReference type="EMBL" id="FNID01000015">
    <property type="protein sequence ID" value="SDN29362.1"/>
    <property type="molecule type" value="Genomic_DNA"/>
</dbReference>
<evidence type="ECO:0000259" key="1">
    <source>
        <dbReference type="Pfam" id="PF00485"/>
    </source>
</evidence>
<dbReference type="GO" id="GO:0016301">
    <property type="term" value="F:kinase activity"/>
    <property type="evidence" value="ECO:0007669"/>
    <property type="project" value="UniProtKB-KW"/>
</dbReference>
<dbReference type="Pfam" id="PF00485">
    <property type="entry name" value="PRK"/>
    <property type="match status" value="1"/>
</dbReference>
<evidence type="ECO:0000313" key="3">
    <source>
        <dbReference type="Proteomes" id="UP000199182"/>
    </source>
</evidence>
<keyword evidence="2" id="KW-0808">Transferase</keyword>
<dbReference type="InterPro" id="IPR006083">
    <property type="entry name" value="PRK/URK"/>
</dbReference>
<accession>A0A1H0A6E7</accession>
<dbReference type="STRING" id="258515.SAMN05192585_11551"/>
<dbReference type="SUPFAM" id="SSF52540">
    <property type="entry name" value="P-loop containing nucleoside triphosphate hydrolases"/>
    <property type="match status" value="1"/>
</dbReference>
<reference evidence="2 3" key="1">
    <citation type="submission" date="2016-10" db="EMBL/GenBank/DDBJ databases">
        <authorList>
            <person name="de Groot N.N."/>
        </authorList>
    </citation>
    <scope>NUCLEOTIDE SEQUENCE [LARGE SCALE GENOMIC DNA]</scope>
    <source>
        <strain evidence="2 3">CGMCC 1.5012</strain>
    </source>
</reference>
<organism evidence="2 3">
    <name type="scientific">Acetanaerobacterium elongatum</name>
    <dbReference type="NCBI Taxonomy" id="258515"/>
    <lineage>
        <taxon>Bacteria</taxon>
        <taxon>Bacillati</taxon>
        <taxon>Bacillota</taxon>
        <taxon>Clostridia</taxon>
        <taxon>Eubacteriales</taxon>
        <taxon>Oscillospiraceae</taxon>
        <taxon>Acetanaerobacterium</taxon>
    </lineage>
</organism>
<dbReference type="AlphaFoldDB" id="A0A1H0A6E7"/>
<dbReference type="RefSeq" id="WP_092639983.1">
    <property type="nucleotide sequence ID" value="NZ_FNID01000015.1"/>
</dbReference>
<dbReference type="Gene3D" id="3.40.50.300">
    <property type="entry name" value="P-loop containing nucleotide triphosphate hydrolases"/>
    <property type="match status" value="1"/>
</dbReference>
<protein>
    <submittedName>
        <fullName evidence="2">Uridine kinase</fullName>
    </submittedName>
</protein>
<keyword evidence="3" id="KW-1185">Reference proteome</keyword>
<dbReference type="PANTHER" id="PTHR10285">
    <property type="entry name" value="URIDINE KINASE"/>
    <property type="match status" value="1"/>
</dbReference>